<gene>
    <name evidence="1" type="ORF">COA96_14580</name>
</gene>
<dbReference type="Proteomes" id="UP000218327">
    <property type="component" value="Unassembled WGS sequence"/>
</dbReference>
<feature type="non-terminal residue" evidence="1">
    <location>
        <position position="89"/>
    </location>
</feature>
<dbReference type="AlphaFoldDB" id="A0A2A5AT38"/>
<sequence length="89" mass="10624">MFDYGLLVEQEKDVYRRDETIPAYRDFDNALLGFQLTYDDRESYQTAFFLTEGQQFRLRVESNDVIDSDYEGISYTLTLDKRFPVLKNN</sequence>
<reference evidence="2" key="1">
    <citation type="submission" date="2017-08" db="EMBL/GenBank/DDBJ databases">
        <title>A dynamic microbial community with high functional redundancy inhabits the cold, oxic subseafloor aquifer.</title>
        <authorList>
            <person name="Tully B.J."/>
            <person name="Wheat C.G."/>
            <person name="Glazer B.T."/>
            <person name="Huber J.A."/>
        </authorList>
    </citation>
    <scope>NUCLEOTIDE SEQUENCE [LARGE SCALE GENOMIC DNA]</scope>
</reference>
<protein>
    <submittedName>
        <fullName evidence="1">Uncharacterized protein</fullName>
    </submittedName>
</protein>
<evidence type="ECO:0000313" key="2">
    <source>
        <dbReference type="Proteomes" id="UP000218327"/>
    </source>
</evidence>
<name>A0A2A5AT38_9GAMM</name>
<dbReference type="EMBL" id="NVVJ01000062">
    <property type="protein sequence ID" value="PCJ22412.1"/>
    <property type="molecule type" value="Genomic_DNA"/>
</dbReference>
<accession>A0A2A5AT38</accession>
<organism evidence="1 2">
    <name type="scientific">SAR86 cluster bacterium</name>
    <dbReference type="NCBI Taxonomy" id="2030880"/>
    <lineage>
        <taxon>Bacteria</taxon>
        <taxon>Pseudomonadati</taxon>
        <taxon>Pseudomonadota</taxon>
        <taxon>Gammaproteobacteria</taxon>
        <taxon>SAR86 cluster</taxon>
    </lineage>
</organism>
<evidence type="ECO:0000313" key="1">
    <source>
        <dbReference type="EMBL" id="PCJ22412.1"/>
    </source>
</evidence>
<proteinExistence type="predicted"/>
<comment type="caution">
    <text evidence="1">The sequence shown here is derived from an EMBL/GenBank/DDBJ whole genome shotgun (WGS) entry which is preliminary data.</text>
</comment>